<dbReference type="GO" id="GO:0016887">
    <property type="term" value="F:ATP hydrolysis activity"/>
    <property type="evidence" value="ECO:0007669"/>
    <property type="project" value="InterPro"/>
</dbReference>
<dbReference type="InterPro" id="IPR003439">
    <property type="entry name" value="ABC_transporter-like_ATP-bd"/>
</dbReference>
<dbReference type="InterPro" id="IPR050153">
    <property type="entry name" value="Metal_Ion_Import_ABC"/>
</dbReference>
<dbReference type="PROSITE" id="PS50893">
    <property type="entry name" value="ABC_TRANSPORTER_2"/>
    <property type="match status" value="1"/>
</dbReference>
<dbReference type="RefSeq" id="WP_109968891.1">
    <property type="nucleotide sequence ID" value="NZ_CP176093.1"/>
</dbReference>
<dbReference type="OrthoDB" id="24644at2157"/>
<keyword evidence="3 10" id="KW-0067">ATP-binding</keyword>
<feature type="domain" description="ABC transporter" evidence="9">
    <location>
        <begin position="2"/>
        <end position="239"/>
    </location>
</feature>
<evidence type="ECO:0000256" key="6">
    <source>
        <dbReference type="ARBA" id="ARBA00066387"/>
    </source>
</evidence>
<dbReference type="Pfam" id="PF00005">
    <property type="entry name" value="ABC_tran"/>
    <property type="match status" value="1"/>
</dbReference>
<dbReference type="FunFam" id="3.40.50.300:FF:000134">
    <property type="entry name" value="Iron-enterobactin ABC transporter ATP-binding protein"/>
    <property type="match status" value="1"/>
</dbReference>
<dbReference type="SUPFAM" id="SSF52540">
    <property type="entry name" value="P-loop containing nucleoside triphosphate hydrolases"/>
    <property type="match status" value="1"/>
</dbReference>
<dbReference type="PANTHER" id="PTHR42734">
    <property type="entry name" value="METAL TRANSPORT SYSTEM ATP-BINDING PROTEIN TM_0124-RELATED"/>
    <property type="match status" value="1"/>
</dbReference>
<dbReference type="PROSITE" id="PS00211">
    <property type="entry name" value="ABC_TRANSPORTER_1"/>
    <property type="match status" value="1"/>
</dbReference>
<comment type="function">
    <text evidence="5">Required for corrinoid utilization. Probably part of the ABC transporter complex BtuCDF involved in cobalamin (vitamin B12) import. Probably responsible for energy coupling to the transport system.</text>
</comment>
<keyword evidence="11" id="KW-1185">Reference proteome</keyword>
<dbReference type="CDD" id="cd03214">
    <property type="entry name" value="ABC_Iron-Siderophores_B12_Hemin"/>
    <property type="match status" value="1"/>
</dbReference>
<dbReference type="SMART" id="SM00382">
    <property type="entry name" value="AAA"/>
    <property type="match status" value="1"/>
</dbReference>
<evidence type="ECO:0000313" key="11">
    <source>
        <dbReference type="Proteomes" id="UP000245657"/>
    </source>
</evidence>
<comment type="catalytic activity">
    <reaction evidence="4">
        <text>an R-cob(III)alamin(out) + ATP + H2O = an R-cob(III)alamin(in) + ADP + phosphate + H(+)</text>
        <dbReference type="Rhea" id="RHEA:17873"/>
        <dbReference type="ChEBI" id="CHEBI:15377"/>
        <dbReference type="ChEBI" id="CHEBI:15378"/>
        <dbReference type="ChEBI" id="CHEBI:30616"/>
        <dbReference type="ChEBI" id="CHEBI:43474"/>
        <dbReference type="ChEBI" id="CHEBI:140785"/>
        <dbReference type="ChEBI" id="CHEBI:456216"/>
        <dbReference type="EC" id="7.6.2.8"/>
    </reaction>
</comment>
<dbReference type="InterPro" id="IPR017871">
    <property type="entry name" value="ABC_transporter-like_CS"/>
</dbReference>
<evidence type="ECO:0000256" key="3">
    <source>
        <dbReference type="ARBA" id="ARBA00022840"/>
    </source>
</evidence>
<evidence type="ECO:0000256" key="4">
    <source>
        <dbReference type="ARBA" id="ARBA00050590"/>
    </source>
</evidence>
<dbReference type="GeneID" id="97547106"/>
<evidence type="ECO:0000256" key="8">
    <source>
        <dbReference type="ARBA" id="ARBA00077139"/>
    </source>
</evidence>
<evidence type="ECO:0000256" key="1">
    <source>
        <dbReference type="ARBA" id="ARBA00022448"/>
    </source>
</evidence>
<accession>A0A2V2N7M3</accession>
<name>A0A2V2N7M3_9EURY</name>
<sequence>MFEVVDAGFGYSTDRQIFHNVSFSVEKGEILCILGPNGIGKSTLLKCCARILPLKSGEISLHGKNLKQWNRSDLAKMIGYVPQAHHMVFPFSVLQLVLLGRTPHISAYSRPGKRDTEIAIEALKGVGIEHLVDAPVNRISGGECQLAMIARALAQEPSLLVLDEPTNHLDFGNQVRILHILDKLSKERTISIIMSSHYPDHTFLLSCKVGIMQNGVITHVGDAETVVTDHSLEETYQITIGVHYIEEVKRNVCVPSYP</sequence>
<reference evidence="10 11" key="1">
    <citation type="submission" date="2018-05" db="EMBL/GenBank/DDBJ databases">
        <title>Draft genome of Methanospirillum lacunae Ki8-1.</title>
        <authorList>
            <person name="Dueholm M.S."/>
            <person name="Nielsen P.H."/>
            <person name="Bakmann L.F."/>
            <person name="Otzen D.E."/>
        </authorList>
    </citation>
    <scope>NUCLEOTIDE SEQUENCE [LARGE SCALE GENOMIC DNA]</scope>
    <source>
        <strain evidence="10 11">Ki8-1</strain>
    </source>
</reference>
<comment type="caution">
    <text evidence="10">The sequence shown here is derived from an EMBL/GenBank/DDBJ whole genome shotgun (WGS) entry which is preliminary data.</text>
</comment>
<evidence type="ECO:0000313" key="10">
    <source>
        <dbReference type="EMBL" id="PWR71273.1"/>
    </source>
</evidence>
<organism evidence="10 11">
    <name type="scientific">Methanospirillum lacunae</name>
    <dbReference type="NCBI Taxonomy" id="668570"/>
    <lineage>
        <taxon>Archaea</taxon>
        <taxon>Methanobacteriati</taxon>
        <taxon>Methanobacteriota</taxon>
        <taxon>Stenosarchaea group</taxon>
        <taxon>Methanomicrobia</taxon>
        <taxon>Methanomicrobiales</taxon>
        <taxon>Methanospirillaceae</taxon>
        <taxon>Methanospirillum</taxon>
    </lineage>
</organism>
<dbReference type="EC" id="7.6.2.8" evidence="6"/>
<dbReference type="Proteomes" id="UP000245657">
    <property type="component" value="Unassembled WGS sequence"/>
</dbReference>
<evidence type="ECO:0000259" key="9">
    <source>
        <dbReference type="PROSITE" id="PS50893"/>
    </source>
</evidence>
<dbReference type="InterPro" id="IPR003593">
    <property type="entry name" value="AAA+_ATPase"/>
</dbReference>
<dbReference type="GO" id="GO:0015420">
    <property type="term" value="F:ABC-type vitamin B12 transporter activity"/>
    <property type="evidence" value="ECO:0007669"/>
    <property type="project" value="UniProtKB-EC"/>
</dbReference>
<proteinExistence type="predicted"/>
<keyword evidence="1" id="KW-0813">Transport</keyword>
<dbReference type="AlphaFoldDB" id="A0A2V2N7M3"/>
<dbReference type="GO" id="GO:0005524">
    <property type="term" value="F:ATP binding"/>
    <property type="evidence" value="ECO:0007669"/>
    <property type="project" value="UniProtKB-KW"/>
</dbReference>
<dbReference type="EMBL" id="QGMY01000008">
    <property type="protein sequence ID" value="PWR71273.1"/>
    <property type="molecule type" value="Genomic_DNA"/>
</dbReference>
<evidence type="ECO:0000256" key="2">
    <source>
        <dbReference type="ARBA" id="ARBA00022741"/>
    </source>
</evidence>
<gene>
    <name evidence="10" type="ORF">DK846_10415</name>
</gene>
<protein>
    <recommendedName>
        <fullName evidence="7">Cobalamin import ATP-binding protein BtuD</fullName>
        <ecNumber evidence="6">7.6.2.8</ecNumber>
    </recommendedName>
    <alternativeName>
        <fullName evidence="8">Vitamin B12-transporting ATPase</fullName>
    </alternativeName>
</protein>
<dbReference type="Gene3D" id="3.40.50.300">
    <property type="entry name" value="P-loop containing nucleotide triphosphate hydrolases"/>
    <property type="match status" value="1"/>
</dbReference>
<evidence type="ECO:0000256" key="7">
    <source>
        <dbReference type="ARBA" id="ARBA00073649"/>
    </source>
</evidence>
<evidence type="ECO:0000256" key="5">
    <source>
        <dbReference type="ARBA" id="ARBA00058960"/>
    </source>
</evidence>
<keyword evidence="2" id="KW-0547">Nucleotide-binding</keyword>
<dbReference type="InterPro" id="IPR027417">
    <property type="entry name" value="P-loop_NTPase"/>
</dbReference>
<dbReference type="PANTHER" id="PTHR42734:SF19">
    <property type="entry name" value="IRON COMPOUNDS ABC TRANSPORTER, ATP-BINDING PROTEIN"/>
    <property type="match status" value="1"/>
</dbReference>